<reference evidence="1 2" key="1">
    <citation type="submission" date="2018-11" db="EMBL/GenBank/DDBJ databases">
        <title>Trebonia kvetii gen.nov., sp.nov., a novel acidophilic actinobacterium, and proposal of the new actinobacterial family Treboniaceae fam. nov.</title>
        <authorList>
            <person name="Rapoport D."/>
            <person name="Sagova-Mareckova M."/>
            <person name="Sedlacek I."/>
            <person name="Provaznik J."/>
            <person name="Kralova S."/>
            <person name="Pavlinic D."/>
            <person name="Benes V."/>
            <person name="Kopecky J."/>
        </authorList>
    </citation>
    <scope>NUCLEOTIDE SEQUENCE [LARGE SCALE GENOMIC DNA]</scope>
    <source>
        <strain evidence="1 2">15Tr583</strain>
    </source>
</reference>
<organism evidence="1 2">
    <name type="scientific">Trebonia kvetii</name>
    <dbReference type="NCBI Taxonomy" id="2480626"/>
    <lineage>
        <taxon>Bacteria</taxon>
        <taxon>Bacillati</taxon>
        <taxon>Actinomycetota</taxon>
        <taxon>Actinomycetes</taxon>
        <taxon>Streptosporangiales</taxon>
        <taxon>Treboniaceae</taxon>
        <taxon>Trebonia</taxon>
    </lineage>
</organism>
<accession>A0A6P2BZS6</accession>
<protein>
    <submittedName>
        <fullName evidence="1">Uncharacterized protein</fullName>
    </submittedName>
</protein>
<dbReference type="RefSeq" id="WP_145857910.1">
    <property type="nucleotide sequence ID" value="NZ_RPFW01000005.1"/>
</dbReference>
<evidence type="ECO:0000313" key="2">
    <source>
        <dbReference type="Proteomes" id="UP000460272"/>
    </source>
</evidence>
<evidence type="ECO:0000313" key="1">
    <source>
        <dbReference type="EMBL" id="TVZ02673.1"/>
    </source>
</evidence>
<keyword evidence="2" id="KW-1185">Reference proteome</keyword>
<sequence>MEMTVRRIAGKVANVFREMHEGQRRMLVLRTAMDRYHENSGAAPDTYAEFLLRTSGVLLHEPPAHKRLRKRGHLAV</sequence>
<comment type="caution">
    <text evidence="1">The sequence shown here is derived from an EMBL/GenBank/DDBJ whole genome shotgun (WGS) entry which is preliminary data.</text>
</comment>
<dbReference type="AlphaFoldDB" id="A0A6P2BZS6"/>
<dbReference type="Proteomes" id="UP000460272">
    <property type="component" value="Unassembled WGS sequence"/>
</dbReference>
<proteinExistence type="predicted"/>
<name>A0A6P2BZS6_9ACTN</name>
<dbReference type="EMBL" id="RPFW01000005">
    <property type="protein sequence ID" value="TVZ02673.1"/>
    <property type="molecule type" value="Genomic_DNA"/>
</dbReference>
<gene>
    <name evidence="1" type="ORF">EAS64_28340</name>
</gene>